<dbReference type="GO" id="GO:0005524">
    <property type="term" value="F:ATP binding"/>
    <property type="evidence" value="ECO:0007669"/>
    <property type="project" value="InterPro"/>
</dbReference>
<dbReference type="EMBL" id="NUEH01000008">
    <property type="protein sequence ID" value="PEI88099.1"/>
    <property type="molecule type" value="Genomic_DNA"/>
</dbReference>
<dbReference type="GO" id="GO:0004674">
    <property type="term" value="F:protein serine/threonine kinase activity"/>
    <property type="evidence" value="ECO:0007669"/>
    <property type="project" value="UniProtKB-KW"/>
</dbReference>
<dbReference type="InterPro" id="IPR000719">
    <property type="entry name" value="Prot_kinase_dom"/>
</dbReference>
<dbReference type="InterPro" id="IPR045133">
    <property type="entry name" value="IRE1/2-like"/>
</dbReference>
<evidence type="ECO:0000313" key="2">
    <source>
        <dbReference type="EMBL" id="PEI88099.1"/>
    </source>
</evidence>
<dbReference type="RefSeq" id="WP_098164263.1">
    <property type="nucleotide sequence ID" value="NZ_NUEH01000008.1"/>
</dbReference>
<reference evidence="2" key="1">
    <citation type="submission" date="2017-09" db="EMBL/GenBank/DDBJ databases">
        <title>Large-scale bioinformatics analysis of Bacillus genomes uncovers conserved roles of natural products in bacterial physiology.</title>
        <authorList>
            <consortium name="Agbiome Team Llc"/>
            <person name="Bleich R.M."/>
            <person name="Kirk G.J."/>
            <person name="Santa Maria K.C."/>
            <person name="Allen S.E."/>
            <person name="Farag S."/>
            <person name="Shank E.A."/>
            <person name="Bowers A."/>
        </authorList>
    </citation>
    <scope>NUCLEOTIDE SEQUENCE</scope>
    <source>
        <strain evidence="2">AFS005430</strain>
    </source>
</reference>
<organism evidence="2">
    <name type="scientific">Bacillus toyonensis</name>
    <dbReference type="NCBI Taxonomy" id="155322"/>
    <lineage>
        <taxon>Bacteria</taxon>
        <taxon>Bacillati</taxon>
        <taxon>Bacillota</taxon>
        <taxon>Bacilli</taxon>
        <taxon>Bacillales</taxon>
        <taxon>Bacillaceae</taxon>
        <taxon>Bacillus</taxon>
        <taxon>Bacillus cereus group</taxon>
    </lineage>
</organism>
<dbReference type="Gene3D" id="1.10.510.10">
    <property type="entry name" value="Transferase(Phosphotransferase) domain 1"/>
    <property type="match status" value="1"/>
</dbReference>
<accession>A0AB73SIY2</accession>
<keyword evidence="2" id="KW-0723">Serine/threonine-protein kinase</keyword>
<comment type="caution">
    <text evidence="2">The sequence shown here is derived from an EMBL/GenBank/DDBJ whole genome shotgun (WGS) entry which is preliminary data.</text>
</comment>
<sequence length="492" mass="57882">MEQNEFKKLLKYFDEVLWTWKTSDTNWNYEGLILDIYFENSILSIDYLDIEDYFSTDDGFEYSETALLSDQFHEVSEEKRLKVIEKILNILKHTKQDQEVSINSFDKVIRFLERNHIKISNPPYGLLTLYEDDKVDEGSYCVIKRVDNKAILKKELHPHHRNNEELQKRMKYEYENMQKLSECPQVLNVYSFDPGNFSYLMERAEMNLFEYLNNEVDIPFDVKLKIIIDVLNGMKFAHEQSIIHRDLHLGNVLKIGNDFVISDFGLSKDESIERSLKSSATEKNNHIFVDPLAAGDFTKLDRKSDIYSLGVLIDYVFTSGDSKTQHLFTFIVEKSTSRYKDKRYNSVAEILKDIDFKLNERSNKFSKEEVLVKIQNNIMDIQVNEYTKELVKADKICDYIVKNKLDHFGLIILKFDQVDQIEILKAIEYNYEESTGYGHFENYDIFANIAFRICFETKEEKIYQLARSILEGCAQYRFSSANLITELDKAAL</sequence>
<dbReference type="PANTHER" id="PTHR13954">
    <property type="entry name" value="IRE1-RELATED"/>
    <property type="match status" value="1"/>
</dbReference>
<dbReference type="GO" id="GO:0004521">
    <property type="term" value="F:RNA endonuclease activity"/>
    <property type="evidence" value="ECO:0007669"/>
    <property type="project" value="InterPro"/>
</dbReference>
<dbReference type="AlphaFoldDB" id="A0AB73SIY2"/>
<dbReference type="PANTHER" id="PTHR13954:SF6">
    <property type="entry name" value="NON-SPECIFIC SERINE_THREONINE PROTEIN KINASE"/>
    <property type="match status" value="1"/>
</dbReference>
<dbReference type="SUPFAM" id="SSF56112">
    <property type="entry name" value="Protein kinase-like (PK-like)"/>
    <property type="match status" value="1"/>
</dbReference>
<feature type="domain" description="Protein kinase" evidence="1">
    <location>
        <begin position="94"/>
        <end position="492"/>
    </location>
</feature>
<dbReference type="Proteomes" id="UP000220969">
    <property type="component" value="Unassembled WGS sequence"/>
</dbReference>
<protein>
    <submittedName>
        <fullName evidence="2">Serine/threonine protein kinase</fullName>
    </submittedName>
</protein>
<dbReference type="GO" id="GO:0036498">
    <property type="term" value="P:IRE1-mediated unfolded protein response"/>
    <property type="evidence" value="ECO:0007669"/>
    <property type="project" value="TreeGrafter"/>
</dbReference>
<dbReference type="Pfam" id="PF07714">
    <property type="entry name" value="PK_Tyr_Ser-Thr"/>
    <property type="match status" value="1"/>
</dbReference>
<dbReference type="InterPro" id="IPR001245">
    <property type="entry name" value="Ser-Thr/Tyr_kinase_cat_dom"/>
</dbReference>
<keyword evidence="2" id="KW-0808">Transferase</keyword>
<proteinExistence type="predicted"/>
<dbReference type="InterPro" id="IPR011009">
    <property type="entry name" value="Kinase-like_dom_sf"/>
</dbReference>
<dbReference type="PROSITE" id="PS50011">
    <property type="entry name" value="PROTEIN_KINASE_DOM"/>
    <property type="match status" value="1"/>
</dbReference>
<name>A0AB73SIY2_9BACI</name>
<keyword evidence="2" id="KW-0418">Kinase</keyword>
<gene>
    <name evidence="2" type="ORF">CN678_06050</name>
</gene>
<evidence type="ECO:0000259" key="1">
    <source>
        <dbReference type="PROSITE" id="PS50011"/>
    </source>
</evidence>
<dbReference type="GO" id="GO:0051082">
    <property type="term" value="F:unfolded protein binding"/>
    <property type="evidence" value="ECO:0007669"/>
    <property type="project" value="TreeGrafter"/>
</dbReference>